<protein>
    <submittedName>
        <fullName evidence="1">Uncharacterized protein</fullName>
    </submittedName>
</protein>
<gene>
    <name evidence="1" type="ORF">SACC_21370</name>
</gene>
<dbReference type="AlphaFoldDB" id="A0AAQ4CTI9"/>
<accession>A0AAQ4CTI9</accession>
<organism evidence="1 2">
    <name type="scientific">Saccharolobus caldissimus</name>
    <dbReference type="NCBI Taxonomy" id="1702097"/>
    <lineage>
        <taxon>Archaea</taxon>
        <taxon>Thermoproteota</taxon>
        <taxon>Thermoprotei</taxon>
        <taxon>Sulfolobales</taxon>
        <taxon>Sulfolobaceae</taxon>
        <taxon>Saccharolobus</taxon>
    </lineage>
</organism>
<dbReference type="EMBL" id="AP025226">
    <property type="protein sequence ID" value="BDB99120.1"/>
    <property type="molecule type" value="Genomic_DNA"/>
</dbReference>
<dbReference type="Proteomes" id="UP001319921">
    <property type="component" value="Chromosome"/>
</dbReference>
<dbReference type="GeneID" id="68866868"/>
<name>A0AAQ4CTI9_9CREN</name>
<evidence type="ECO:0000313" key="2">
    <source>
        <dbReference type="Proteomes" id="UP001319921"/>
    </source>
</evidence>
<dbReference type="RefSeq" id="WP_229569468.1">
    <property type="nucleotide sequence ID" value="NZ_AP025226.1"/>
</dbReference>
<dbReference type="KEGG" id="scas:SACC_21370"/>
<reference evidence="1 2" key="1">
    <citation type="journal article" date="2022" name="Microbiol. Resour. Announc.">
        <title>Complete Genome Sequence of the Hyperthermophilic and Acidophilic Archaeon Saccharolobus caldissimus Strain HS-3T.</title>
        <authorList>
            <person name="Sakai H.D."/>
            <person name="Kurosawa N."/>
        </authorList>
    </citation>
    <scope>NUCLEOTIDE SEQUENCE [LARGE SCALE GENOMIC DNA]</scope>
    <source>
        <strain evidence="1 2">JCM32116</strain>
    </source>
</reference>
<evidence type="ECO:0000313" key="1">
    <source>
        <dbReference type="EMBL" id="BDB99120.1"/>
    </source>
</evidence>
<keyword evidence="2" id="KW-1185">Reference proteome</keyword>
<proteinExistence type="predicted"/>
<sequence>MELVNWSKTVPIKSLDYPEAYCIAVARDNNYIVLTENGGAYFSQRYLNNVKIWRAFEVLLELYKRGLINITEFETYQRETLHIFPKRDIEKLYNKGK</sequence>